<evidence type="ECO:0000256" key="1">
    <source>
        <dbReference type="SAM" id="MobiDB-lite"/>
    </source>
</evidence>
<dbReference type="EMBL" id="CP017555">
    <property type="protein sequence ID" value="AOW02293.1"/>
    <property type="molecule type" value="Genomic_DNA"/>
</dbReference>
<name>A0A1H6PSI1_YARLL</name>
<dbReference type="VEuPathDB" id="FungiDB:YALI1_C04818g"/>
<keyword evidence="2" id="KW-1133">Transmembrane helix</keyword>
<feature type="region of interest" description="Disordered" evidence="1">
    <location>
        <begin position="200"/>
        <end position="226"/>
    </location>
</feature>
<protein>
    <submittedName>
        <fullName evidence="3">Uncharacterized protein</fullName>
    </submittedName>
</protein>
<feature type="compositionally biased region" description="Acidic residues" evidence="1">
    <location>
        <begin position="200"/>
        <end position="224"/>
    </location>
</feature>
<reference evidence="3 4" key="1">
    <citation type="journal article" date="2016" name="PLoS ONE">
        <title>Sequence Assembly of Yarrowia lipolytica Strain W29/CLIB89 Shows Transposable Element Diversity.</title>
        <authorList>
            <person name="Magnan C."/>
            <person name="Yu J."/>
            <person name="Chang I."/>
            <person name="Jahn E."/>
            <person name="Kanomata Y."/>
            <person name="Wu J."/>
            <person name="Zeller M."/>
            <person name="Oakes M."/>
            <person name="Baldi P."/>
            <person name="Sandmeyer S."/>
        </authorList>
    </citation>
    <scope>NUCLEOTIDE SEQUENCE [LARGE SCALE GENOMIC DNA]</scope>
    <source>
        <strain evidence="4">CLIB89(W29)</strain>
    </source>
</reference>
<evidence type="ECO:0000313" key="3">
    <source>
        <dbReference type="EMBL" id="AOW02293.1"/>
    </source>
</evidence>
<proteinExistence type="predicted"/>
<organism evidence="3 4">
    <name type="scientific">Yarrowia lipolytica</name>
    <name type="common">Candida lipolytica</name>
    <dbReference type="NCBI Taxonomy" id="4952"/>
    <lineage>
        <taxon>Eukaryota</taxon>
        <taxon>Fungi</taxon>
        <taxon>Dikarya</taxon>
        <taxon>Ascomycota</taxon>
        <taxon>Saccharomycotina</taxon>
        <taxon>Dipodascomycetes</taxon>
        <taxon>Dipodascales</taxon>
        <taxon>Dipodascales incertae sedis</taxon>
        <taxon>Yarrowia</taxon>
    </lineage>
</organism>
<keyword evidence="2" id="KW-0812">Transmembrane</keyword>
<evidence type="ECO:0000313" key="4">
    <source>
        <dbReference type="Proteomes" id="UP000182444"/>
    </source>
</evidence>
<evidence type="ECO:0000256" key="2">
    <source>
        <dbReference type="SAM" id="Phobius"/>
    </source>
</evidence>
<dbReference type="VEuPathDB" id="FungiDB:YALI0_C03630g"/>
<accession>A0A1H6PSI1</accession>
<dbReference type="KEGG" id="yli:2909910"/>
<dbReference type="RefSeq" id="XP_501407.1">
    <property type="nucleotide sequence ID" value="XM_501407.3"/>
</dbReference>
<dbReference type="AlphaFoldDB" id="A0A1H6PSI1"/>
<feature type="transmembrane region" description="Helical" evidence="2">
    <location>
        <begin position="7"/>
        <end position="23"/>
    </location>
</feature>
<sequence length="476" mass="54252">MISKRKLLPFIVFLVIFGTWLSLPPKKRHFVDNWRLTNYITRLGASHNLYDDTIDLGHKNGAHYFTAPRDQGPVAGHANYTEALCHVSQKVIVPDVQISASNEEGVKEAVEDYVARLPESPLTSELLSYSEGDISGHQCMATKFSQIMLVLELGYFASWGLVEESRDYENDPKEKFVMSRIQSGDLHVAEKTSVPDVIIEEDIGDDSVEEEEEEKEDDSASYDEPVERDLQVNPRAAHLSAKYPSLLRHVEFNGMDYAAFVESRDKFTSNEPFTTDHVYKNGEVEKIRHIQVPKMGPGHAAFMLRKTFNFEKIEISLSFGDGELWEDYVFEPVLRGGQRAGRVTAKYPGYVEDHKSDDSVHSFPHNDARFFGDQCAPKPDDVMLMGKVIYGADISMKQYPFDDPIWLTHQAATAWQKVKWYDLRPEFLNKGLLDSMCHFAHTNQGEAFNVEFGVGFKCSEGRHVPNLNYYFCQQLH</sequence>
<dbReference type="OrthoDB" id="4087226at2759"/>
<keyword evidence="2" id="KW-0472">Membrane</keyword>
<dbReference type="GeneID" id="2909910"/>
<dbReference type="Proteomes" id="UP000182444">
    <property type="component" value="Chromosome 1C"/>
</dbReference>
<gene>
    <name evidence="3" type="ORF">YALI1_C04818g</name>
</gene>